<evidence type="ECO:0000313" key="1">
    <source>
        <dbReference type="EMBL" id="GEC71393.1"/>
    </source>
</evidence>
<evidence type="ECO:0000313" key="2">
    <source>
        <dbReference type="Proteomes" id="UP000316775"/>
    </source>
</evidence>
<protein>
    <submittedName>
        <fullName evidence="1">Uncharacterized protein</fullName>
    </submittedName>
</protein>
<gene>
    <name evidence="1" type="ORF">FFL01_09320</name>
</gene>
<name>A0A4Y4AYA8_9FLAO</name>
<keyword evidence="2" id="KW-1185">Reference proteome</keyword>
<dbReference type="Proteomes" id="UP000316775">
    <property type="component" value="Unassembled WGS sequence"/>
</dbReference>
<accession>A0A4Y4AYA8</accession>
<reference evidence="1 2" key="1">
    <citation type="submission" date="2019-06" db="EMBL/GenBank/DDBJ databases">
        <title>Whole genome shotgun sequence of Flavobacterium flevense NBRC 14960.</title>
        <authorList>
            <person name="Hosoyama A."/>
            <person name="Uohara A."/>
            <person name="Ohji S."/>
            <person name="Ichikawa N."/>
        </authorList>
    </citation>
    <scope>NUCLEOTIDE SEQUENCE [LARGE SCALE GENOMIC DNA]</scope>
    <source>
        <strain evidence="1 2">NBRC 14960</strain>
    </source>
</reference>
<proteinExistence type="predicted"/>
<sequence>MNFENEFVAHGKIDFFDLALVKKHGSKSGVIDPGGIEIAVIKLAINKGNAYKITI</sequence>
<dbReference type="EMBL" id="BJNP01000007">
    <property type="protein sequence ID" value="GEC71393.1"/>
    <property type="molecule type" value="Genomic_DNA"/>
</dbReference>
<comment type="caution">
    <text evidence="1">The sequence shown here is derived from an EMBL/GenBank/DDBJ whole genome shotgun (WGS) entry which is preliminary data.</text>
</comment>
<organism evidence="1 2">
    <name type="scientific">Flavobacterium flevense</name>
    <dbReference type="NCBI Taxonomy" id="983"/>
    <lineage>
        <taxon>Bacteria</taxon>
        <taxon>Pseudomonadati</taxon>
        <taxon>Bacteroidota</taxon>
        <taxon>Flavobacteriia</taxon>
        <taxon>Flavobacteriales</taxon>
        <taxon>Flavobacteriaceae</taxon>
        <taxon>Flavobacterium</taxon>
    </lineage>
</organism>
<dbReference type="AlphaFoldDB" id="A0A4Y4AYA8"/>